<proteinExistence type="predicted"/>
<dbReference type="EMBL" id="BGZK01002736">
    <property type="protein sequence ID" value="GBP96113.1"/>
    <property type="molecule type" value="Genomic_DNA"/>
</dbReference>
<feature type="region of interest" description="Disordered" evidence="1">
    <location>
        <begin position="158"/>
        <end position="177"/>
    </location>
</feature>
<reference evidence="2 3" key="1">
    <citation type="journal article" date="2019" name="Commun. Biol.">
        <title>The bagworm genome reveals a unique fibroin gene that provides high tensile strength.</title>
        <authorList>
            <person name="Kono N."/>
            <person name="Nakamura H."/>
            <person name="Ohtoshi R."/>
            <person name="Tomita M."/>
            <person name="Numata K."/>
            <person name="Arakawa K."/>
        </authorList>
    </citation>
    <scope>NUCLEOTIDE SEQUENCE [LARGE SCALE GENOMIC DNA]</scope>
</reference>
<sequence>MAGTRRRRYGTGNASELGIFTQNTKLKILKLLEEGYGALLNEVNGVNTRDARTNQELMRARLGHGEIKRTKFRSARVDPQVGETGLCGELYSSLSYFIALGSQISSNGLENDNSGQGGCLHCGISIAPMRRRSAAPALPRQSPPEKLRCQSLDTHARRVAWRDTGRNSTTSDANKKKLARGTIGRNRAINSMCSAKLSVPRQDFKYGR</sequence>
<comment type="caution">
    <text evidence="2">The sequence shown here is derived from an EMBL/GenBank/DDBJ whole genome shotgun (WGS) entry which is preliminary data.</text>
</comment>
<protein>
    <submittedName>
        <fullName evidence="2">Uncharacterized protein</fullName>
    </submittedName>
</protein>
<dbReference type="AlphaFoldDB" id="A0A4C2A9T4"/>
<evidence type="ECO:0000313" key="3">
    <source>
        <dbReference type="Proteomes" id="UP000299102"/>
    </source>
</evidence>
<name>A0A4C2A9T4_EUMVA</name>
<evidence type="ECO:0000256" key="1">
    <source>
        <dbReference type="SAM" id="MobiDB-lite"/>
    </source>
</evidence>
<organism evidence="2 3">
    <name type="scientific">Eumeta variegata</name>
    <name type="common">Bagworm moth</name>
    <name type="synonym">Eumeta japonica</name>
    <dbReference type="NCBI Taxonomy" id="151549"/>
    <lineage>
        <taxon>Eukaryota</taxon>
        <taxon>Metazoa</taxon>
        <taxon>Ecdysozoa</taxon>
        <taxon>Arthropoda</taxon>
        <taxon>Hexapoda</taxon>
        <taxon>Insecta</taxon>
        <taxon>Pterygota</taxon>
        <taxon>Neoptera</taxon>
        <taxon>Endopterygota</taxon>
        <taxon>Lepidoptera</taxon>
        <taxon>Glossata</taxon>
        <taxon>Ditrysia</taxon>
        <taxon>Tineoidea</taxon>
        <taxon>Psychidae</taxon>
        <taxon>Oiketicinae</taxon>
        <taxon>Eumeta</taxon>
    </lineage>
</organism>
<dbReference type="Proteomes" id="UP000299102">
    <property type="component" value="Unassembled WGS sequence"/>
</dbReference>
<accession>A0A4C2A9T4</accession>
<gene>
    <name evidence="2" type="ORF">EVAR_101170_1</name>
</gene>
<keyword evidence="3" id="KW-1185">Reference proteome</keyword>
<evidence type="ECO:0000313" key="2">
    <source>
        <dbReference type="EMBL" id="GBP96113.1"/>
    </source>
</evidence>